<name>A0A2L1JG46_9PSED</name>
<sequence>MSRQEIDLGTRPAGIGGDTPRSANVKINAMTQELYSRVEALGPAATATLTTGPDDHRNWYAGQSAYACLQIRSNNSTALNMKVQLQNLGDLYGKERTVRVLVFLFESSQLIGITMLDVLGDKWPVFQC</sequence>
<protein>
    <submittedName>
        <fullName evidence="2">Uncharacterized protein</fullName>
    </submittedName>
</protein>
<reference evidence="2 3" key="1">
    <citation type="submission" date="2017-12" db="EMBL/GenBank/DDBJ databases">
        <title>Genome sequence of Pseudomonas palleroniana MAB3.</title>
        <authorList>
            <person name="Nascimento F.X."/>
        </authorList>
    </citation>
    <scope>NUCLEOTIDE SEQUENCE [LARGE SCALE GENOMIC DNA]</scope>
    <source>
        <strain evidence="2 3">MAB3</strain>
    </source>
</reference>
<evidence type="ECO:0000313" key="2">
    <source>
        <dbReference type="EMBL" id="AVE07461.1"/>
    </source>
</evidence>
<organism evidence="2 3">
    <name type="scientific">Pseudomonas palleroniana</name>
    <dbReference type="NCBI Taxonomy" id="191390"/>
    <lineage>
        <taxon>Bacteria</taxon>
        <taxon>Pseudomonadati</taxon>
        <taxon>Pseudomonadota</taxon>
        <taxon>Gammaproteobacteria</taxon>
        <taxon>Pseudomonadales</taxon>
        <taxon>Pseudomonadaceae</taxon>
        <taxon>Pseudomonas</taxon>
    </lineage>
</organism>
<proteinExistence type="predicted"/>
<accession>A0A2L1JG46</accession>
<gene>
    <name evidence="2" type="ORF">CYL20_23825</name>
</gene>
<feature type="region of interest" description="Disordered" evidence="1">
    <location>
        <begin position="1"/>
        <end position="20"/>
    </location>
</feature>
<dbReference type="Proteomes" id="UP000237830">
    <property type="component" value="Chromosome"/>
</dbReference>
<evidence type="ECO:0000256" key="1">
    <source>
        <dbReference type="SAM" id="MobiDB-lite"/>
    </source>
</evidence>
<dbReference type="EMBL" id="CP025494">
    <property type="protein sequence ID" value="AVE07461.1"/>
    <property type="molecule type" value="Genomic_DNA"/>
</dbReference>
<evidence type="ECO:0000313" key="3">
    <source>
        <dbReference type="Proteomes" id="UP000237830"/>
    </source>
</evidence>
<dbReference type="AlphaFoldDB" id="A0A2L1JG46"/>
<dbReference type="RefSeq" id="WP_104995669.1">
    <property type="nucleotide sequence ID" value="NZ_CP025494.1"/>
</dbReference>